<dbReference type="NCBIfam" id="TIGR03570">
    <property type="entry name" value="NeuD_NnaD"/>
    <property type="match status" value="1"/>
</dbReference>
<evidence type="ECO:0000313" key="6">
    <source>
        <dbReference type="EMBL" id="MBF4274181.1"/>
    </source>
</evidence>
<dbReference type="AlphaFoldDB" id="A0A3M7LNZ2"/>
<feature type="binding site" evidence="3">
    <location>
        <position position="91"/>
    </location>
    <ligand>
        <name>substrate</name>
    </ligand>
</feature>
<protein>
    <submittedName>
        <fullName evidence="6">Acetyltransferase</fullName>
    </submittedName>
</protein>
<proteinExistence type="inferred from homology"/>
<dbReference type="InterPro" id="IPR011004">
    <property type="entry name" value="Trimer_LpxA-like_sf"/>
</dbReference>
<dbReference type="InterPro" id="IPR050179">
    <property type="entry name" value="Trans_hexapeptide_repeat"/>
</dbReference>
<evidence type="ECO:0000256" key="2">
    <source>
        <dbReference type="PIRSR" id="PIRSR620019-1"/>
    </source>
</evidence>
<dbReference type="EMBL" id="RDOM01000112">
    <property type="protein sequence ID" value="MBF4274181.1"/>
    <property type="molecule type" value="Genomic_DNA"/>
</dbReference>
<dbReference type="Proteomes" id="UP000256923">
    <property type="component" value="Chromosome 1"/>
</dbReference>
<dbReference type="Gene3D" id="3.40.50.20">
    <property type="match status" value="1"/>
</dbReference>
<dbReference type="Gene3D" id="2.160.10.10">
    <property type="entry name" value="Hexapeptide repeat proteins"/>
    <property type="match status" value="1"/>
</dbReference>
<evidence type="ECO:0000313" key="5">
    <source>
        <dbReference type="EMBL" id="AZS26454.1"/>
    </source>
</evidence>
<dbReference type="CDD" id="cd03360">
    <property type="entry name" value="LbH_AT_putative"/>
    <property type="match status" value="1"/>
</dbReference>
<evidence type="ECO:0000256" key="1">
    <source>
        <dbReference type="ARBA" id="ARBA00007274"/>
    </source>
</evidence>
<feature type="domain" description="PglD N-terminal" evidence="4">
    <location>
        <begin position="28"/>
        <end position="103"/>
    </location>
</feature>
<dbReference type="Proteomes" id="UP000722957">
    <property type="component" value="Unassembled WGS sequence"/>
</dbReference>
<dbReference type="GO" id="GO:0016740">
    <property type="term" value="F:transferase activity"/>
    <property type="evidence" value="ECO:0007669"/>
    <property type="project" value="UniProtKB-KW"/>
</dbReference>
<dbReference type="PANTHER" id="PTHR43300">
    <property type="entry name" value="ACETYLTRANSFERASE"/>
    <property type="match status" value="1"/>
</dbReference>
<dbReference type="PANTHER" id="PTHR43300:SF7">
    <property type="entry name" value="UDP-N-ACETYLBACILLOSAMINE N-ACETYLTRANSFERASE"/>
    <property type="match status" value="1"/>
</dbReference>
<dbReference type="EMBL" id="CP034672">
    <property type="protein sequence ID" value="AZS26454.1"/>
    <property type="molecule type" value="Genomic_DNA"/>
</dbReference>
<reference evidence="5 7" key="1">
    <citation type="submission" date="2018-12" db="EMBL/GenBank/DDBJ databases">
        <title>Characterization and Draft Genome of Vibrio anguillarum J360 Marine Pathogen Isolated from an Outbreak in Lumpfish (Cyclopterus lumpus).</title>
        <authorList>
            <person name="Vasquez J.I."/>
            <person name="Cao T."/>
            <person name="Chakraborty S."/>
            <person name="Gnanagobal H."/>
            <person name="Wescot J."/>
            <person name="Boyce D."/>
            <person name="Santander J."/>
        </authorList>
    </citation>
    <scope>NUCLEOTIDE SEQUENCE [LARGE SCALE GENOMIC DNA]</scope>
    <source>
        <strain evidence="5 7">J360</strain>
    </source>
</reference>
<reference evidence="6 8" key="2">
    <citation type="journal article" date="2021" name="PeerJ">
        <title>Analysis of 44 Vibrio anguillarum genomes reveals high genetic diversity.</title>
        <authorList>
            <person name="Hansen M.J."/>
            <person name="Dalsgaard I."/>
        </authorList>
    </citation>
    <scope>NUCLEOTIDE SEQUENCE [LARGE SCALE GENOMIC DNA]</scope>
    <source>
        <strain evidence="6 8">17-16730-2A</strain>
    </source>
</reference>
<keyword evidence="5" id="KW-0808">Transferase</keyword>
<evidence type="ECO:0000313" key="8">
    <source>
        <dbReference type="Proteomes" id="UP000722957"/>
    </source>
</evidence>
<evidence type="ECO:0000313" key="7">
    <source>
        <dbReference type="Proteomes" id="UP000256923"/>
    </source>
</evidence>
<gene>
    <name evidence="5" type="ORF">DYL72_06465</name>
    <name evidence="6" type="ORF">EAY07_19620</name>
</gene>
<dbReference type="InterPro" id="IPR020019">
    <property type="entry name" value="AcTrfase_PglD-like"/>
</dbReference>
<evidence type="ECO:0000259" key="4">
    <source>
        <dbReference type="Pfam" id="PF17836"/>
    </source>
</evidence>
<feature type="active site" description="Proton acceptor" evidence="2">
    <location>
        <position position="158"/>
    </location>
</feature>
<feature type="binding site" evidence="3">
    <location>
        <position position="167"/>
    </location>
    <ligand>
        <name>acetyl-CoA</name>
        <dbReference type="ChEBI" id="CHEBI:57288"/>
    </ligand>
</feature>
<accession>A0A3M7LNZ2</accession>
<dbReference type="InterPro" id="IPR041561">
    <property type="entry name" value="PglD_N"/>
</dbReference>
<feature type="site" description="Increases basicity of active site His" evidence="2">
    <location>
        <position position="159"/>
    </location>
</feature>
<dbReference type="Pfam" id="PF17836">
    <property type="entry name" value="PglD_N"/>
    <property type="match status" value="1"/>
</dbReference>
<name>A0A3M7LNZ2_VIBAN</name>
<feature type="binding site" evidence="3">
    <location>
        <begin position="33"/>
        <end position="35"/>
    </location>
    <ligand>
        <name>substrate</name>
    </ligand>
</feature>
<comment type="similarity">
    <text evidence="1">Belongs to the transferase hexapeptide repeat family.</text>
</comment>
<feature type="binding site" evidence="3">
    <location>
        <position position="188"/>
    </location>
    <ligand>
        <name>acetyl-CoA</name>
        <dbReference type="ChEBI" id="CHEBI:57288"/>
    </ligand>
</feature>
<dbReference type="SUPFAM" id="SSF51161">
    <property type="entry name" value="Trimeric LpxA-like enzymes"/>
    <property type="match status" value="1"/>
</dbReference>
<evidence type="ECO:0000256" key="3">
    <source>
        <dbReference type="PIRSR" id="PIRSR620019-2"/>
    </source>
</evidence>
<organism evidence="6 8">
    <name type="scientific">Vibrio anguillarum</name>
    <name type="common">Listonella anguillarum</name>
    <dbReference type="NCBI Taxonomy" id="55601"/>
    <lineage>
        <taxon>Bacteria</taxon>
        <taxon>Pseudomonadati</taxon>
        <taxon>Pseudomonadota</taxon>
        <taxon>Gammaproteobacteria</taxon>
        <taxon>Vibrionales</taxon>
        <taxon>Vibrionaceae</taxon>
        <taxon>Vibrio</taxon>
    </lineage>
</organism>
<sequence>MPHLQGKINKEQVMNVKPVSKNSLGSCAILGASGHGKVIAEMAELNGYSDIHFYDDRWPSLGRIELWQVSGNSETLLKQAQHYANVVVAIGNNATRLEKYNQLVASGASCLPLVHPSAIVSRYANVENGTVVMAGAVINPFSRIGQVCIINTAATVDHDCIIEDGVHLSPGVHLAGGVEVAQASWLGIGCQIKQLIKIGSNAVVAAGATVINDVLSNQVVVGVPAKPICPKEL</sequence>